<dbReference type="SFLD" id="SFLDG01129">
    <property type="entry name" value="C1.5:_HAD__Beta-PGM__Phosphata"/>
    <property type="match status" value="1"/>
</dbReference>
<organism evidence="1 2">
    <name type="scientific">Pedobacter gandavensis</name>
    <dbReference type="NCBI Taxonomy" id="2679963"/>
    <lineage>
        <taxon>Bacteria</taxon>
        <taxon>Pseudomonadati</taxon>
        <taxon>Bacteroidota</taxon>
        <taxon>Sphingobacteriia</taxon>
        <taxon>Sphingobacteriales</taxon>
        <taxon>Sphingobacteriaceae</taxon>
        <taxon>Pedobacter</taxon>
    </lineage>
</organism>
<dbReference type="Pfam" id="PF13419">
    <property type="entry name" value="HAD_2"/>
    <property type="match status" value="1"/>
</dbReference>
<dbReference type="InterPro" id="IPR023198">
    <property type="entry name" value="PGP-like_dom2"/>
</dbReference>
<reference evidence="1 2" key="1">
    <citation type="submission" date="2019-11" db="EMBL/GenBank/DDBJ databases">
        <title>Description of Pedobacter sp. LMG 31462T.</title>
        <authorList>
            <person name="Carlier A."/>
            <person name="Qi S."/>
            <person name="Vandamme P."/>
        </authorList>
    </citation>
    <scope>NUCLEOTIDE SEQUENCE [LARGE SCALE GENOMIC DNA]</scope>
    <source>
        <strain evidence="1 2">LMG 31462</strain>
    </source>
</reference>
<dbReference type="SUPFAM" id="SSF56784">
    <property type="entry name" value="HAD-like"/>
    <property type="match status" value="1"/>
</dbReference>
<name>A0ABR6F1B3_9SPHI</name>
<accession>A0ABR6F1B3</accession>
<dbReference type="RefSeq" id="WP_182960097.1">
    <property type="nucleotide sequence ID" value="NZ_WNXC01000007.1"/>
</dbReference>
<keyword evidence="2" id="KW-1185">Reference proteome</keyword>
<evidence type="ECO:0000313" key="1">
    <source>
        <dbReference type="EMBL" id="MBB2150824.1"/>
    </source>
</evidence>
<sequence>MSVKLVVFDMAGTTVSDKNYVGLAFQQAMKAHGYEVSIEEINPMMGYEKPLAIKMMLEKQGNGLEEITETLISTIHDDFVAAMVHFYQTSSAVVPLPNVEATFLQLKEKGIKIGLDTGFSRKIAEIIVDRLNWSGLIDILVASDDVPRGRPFPDMIRKMMEELGIHDAQEVVKVGDTEVDINEGLNTGCLYSIGITTGAFTREELLKYQPSHVIDDISEVLTIINQ</sequence>
<dbReference type="Proteomes" id="UP000636110">
    <property type="component" value="Unassembled WGS sequence"/>
</dbReference>
<dbReference type="SFLD" id="SFLDG01135">
    <property type="entry name" value="C1.5.6:_HAD__Beta-PGM__Phospha"/>
    <property type="match status" value="1"/>
</dbReference>
<keyword evidence="1" id="KW-0378">Hydrolase</keyword>
<dbReference type="PANTHER" id="PTHR43434">
    <property type="entry name" value="PHOSPHOGLYCOLATE PHOSPHATASE"/>
    <property type="match status" value="1"/>
</dbReference>
<dbReference type="InterPro" id="IPR041492">
    <property type="entry name" value="HAD_2"/>
</dbReference>
<dbReference type="SFLD" id="SFLDS00003">
    <property type="entry name" value="Haloacid_Dehalogenase"/>
    <property type="match status" value="1"/>
</dbReference>
<dbReference type="NCBIfam" id="TIGR01549">
    <property type="entry name" value="HAD-SF-IA-v1"/>
    <property type="match status" value="1"/>
</dbReference>
<dbReference type="InterPro" id="IPR036412">
    <property type="entry name" value="HAD-like_sf"/>
</dbReference>
<protein>
    <submittedName>
        <fullName evidence="1">HAD-IA family hydrolase</fullName>
    </submittedName>
</protein>
<dbReference type="EMBL" id="WNXC01000007">
    <property type="protein sequence ID" value="MBB2150824.1"/>
    <property type="molecule type" value="Genomic_DNA"/>
</dbReference>
<dbReference type="Gene3D" id="3.40.50.1000">
    <property type="entry name" value="HAD superfamily/HAD-like"/>
    <property type="match status" value="1"/>
</dbReference>
<gene>
    <name evidence="1" type="ORF">GM920_18145</name>
</gene>
<dbReference type="InterPro" id="IPR023214">
    <property type="entry name" value="HAD_sf"/>
</dbReference>
<dbReference type="GO" id="GO:0016787">
    <property type="term" value="F:hydrolase activity"/>
    <property type="evidence" value="ECO:0007669"/>
    <property type="project" value="UniProtKB-KW"/>
</dbReference>
<dbReference type="InterPro" id="IPR050155">
    <property type="entry name" value="HAD-like_hydrolase_sf"/>
</dbReference>
<proteinExistence type="predicted"/>
<dbReference type="PANTHER" id="PTHR43434:SF19">
    <property type="entry name" value="PHOSPHONOACETALDEHYDE HYDROLASE"/>
    <property type="match status" value="1"/>
</dbReference>
<comment type="caution">
    <text evidence="1">The sequence shown here is derived from an EMBL/GenBank/DDBJ whole genome shotgun (WGS) entry which is preliminary data.</text>
</comment>
<dbReference type="Gene3D" id="1.10.150.240">
    <property type="entry name" value="Putative phosphatase, domain 2"/>
    <property type="match status" value="1"/>
</dbReference>
<dbReference type="InterPro" id="IPR006439">
    <property type="entry name" value="HAD-SF_hydro_IA"/>
</dbReference>
<evidence type="ECO:0000313" key="2">
    <source>
        <dbReference type="Proteomes" id="UP000636110"/>
    </source>
</evidence>